<keyword evidence="8 16" id="KW-0732">Signal</keyword>
<evidence type="ECO:0000256" key="14">
    <source>
        <dbReference type="ARBA" id="ARBA00026213"/>
    </source>
</evidence>
<evidence type="ECO:0000256" key="10">
    <source>
        <dbReference type="ARBA" id="ARBA00023157"/>
    </source>
</evidence>
<keyword evidence="19" id="KW-1185">Reference proteome</keyword>
<evidence type="ECO:0000256" key="7">
    <source>
        <dbReference type="ARBA" id="ARBA00022723"/>
    </source>
</evidence>
<dbReference type="PROSITE" id="PS00132">
    <property type="entry name" value="CARBOXYPEPT_ZN_1"/>
    <property type="match status" value="1"/>
</dbReference>
<feature type="signal peptide" evidence="16">
    <location>
        <begin position="1"/>
        <end position="21"/>
    </location>
</feature>
<comment type="function">
    <text evidence="12">Inactive carboxypeptidase that may play a role in cell wall organization and biogenesis.</text>
</comment>
<dbReference type="GO" id="GO:0005576">
    <property type="term" value="C:extracellular region"/>
    <property type="evidence" value="ECO:0007669"/>
    <property type="project" value="UniProtKB-SubCell"/>
</dbReference>
<dbReference type="InterPro" id="IPR057246">
    <property type="entry name" value="CARBOXYPEPT_ZN_1"/>
</dbReference>
<dbReference type="PANTHER" id="PTHR11705">
    <property type="entry name" value="PROTEASE FAMILY M14 CARBOXYPEPTIDASE A,B"/>
    <property type="match status" value="1"/>
</dbReference>
<keyword evidence="6" id="KW-0926">Vacuole</keyword>
<organism evidence="18 19">
    <name type="scientific">Sphaceloma murrayae</name>
    <dbReference type="NCBI Taxonomy" id="2082308"/>
    <lineage>
        <taxon>Eukaryota</taxon>
        <taxon>Fungi</taxon>
        <taxon>Dikarya</taxon>
        <taxon>Ascomycota</taxon>
        <taxon>Pezizomycotina</taxon>
        <taxon>Dothideomycetes</taxon>
        <taxon>Dothideomycetidae</taxon>
        <taxon>Myriangiales</taxon>
        <taxon>Elsinoaceae</taxon>
        <taxon>Sphaceloma</taxon>
    </lineage>
</organism>
<evidence type="ECO:0000313" key="18">
    <source>
        <dbReference type="EMBL" id="PNS19484.1"/>
    </source>
</evidence>
<dbReference type="SUPFAM" id="SSF53187">
    <property type="entry name" value="Zn-dependent exopeptidases"/>
    <property type="match status" value="1"/>
</dbReference>
<evidence type="ECO:0000256" key="15">
    <source>
        <dbReference type="PROSITE-ProRule" id="PRU01379"/>
    </source>
</evidence>
<keyword evidence="11" id="KW-0961">Cell wall biogenesis/degradation</keyword>
<dbReference type="EMBL" id="NKHZ01000031">
    <property type="protein sequence ID" value="PNS19484.1"/>
    <property type="molecule type" value="Genomic_DNA"/>
</dbReference>
<evidence type="ECO:0000256" key="13">
    <source>
        <dbReference type="ARBA" id="ARBA00026187"/>
    </source>
</evidence>
<evidence type="ECO:0000256" key="4">
    <source>
        <dbReference type="ARBA" id="ARBA00005988"/>
    </source>
</evidence>
<dbReference type="SMART" id="SM00631">
    <property type="entry name" value="Zn_pept"/>
    <property type="match status" value="1"/>
</dbReference>
<feature type="chain" id="PRO_5014365621" description="Inactive metallocarboxypeptidase ECM14" evidence="16">
    <location>
        <begin position="22"/>
        <end position="554"/>
    </location>
</feature>
<evidence type="ECO:0000256" key="6">
    <source>
        <dbReference type="ARBA" id="ARBA00022554"/>
    </source>
</evidence>
<evidence type="ECO:0000256" key="11">
    <source>
        <dbReference type="ARBA" id="ARBA00023316"/>
    </source>
</evidence>
<dbReference type="STRING" id="2082308.A0A2K1QWQ0"/>
<keyword evidence="5" id="KW-0964">Secreted</keyword>
<dbReference type="GO" id="GO:0004181">
    <property type="term" value="F:metallocarboxypeptidase activity"/>
    <property type="evidence" value="ECO:0007669"/>
    <property type="project" value="InterPro"/>
</dbReference>
<dbReference type="OrthoDB" id="3626597at2759"/>
<sequence>MRSTILHFVLTALVAIPGSRAVPSFQQVYEQRPLLPQHTQHAQHRSPWRIFSDNVIKKVWGIEKEFESKAGQLGVGWSEPPLATKSQHGLDILLRFNISSADEARKLAEVANYMYLDVWDHTAQWVDIRLAKETLPHVLRQLPESMRHAHTALLQEKELQQAIFDSFPRPRKPTPLSPSDPLPLGHFTPSLRPLSPPASTAENNIFFTDYQPLSVILPWMRLLSSLFTTHVRLINIGLTYEGRDIPALRVGVHPTNDNEPSPPRKTVLITGGIHAREWISVSTVTYIAYTLITEYGKNPEITQLLEDFDWIFIPTLNPDGYTYSWESDRLWRKNRQKTPLRFCFGLDLDRSFPFHWDASTVGNPCSESYAGEAPLEGVEAAALKAWVRNETENNNVEFAGLLDLHSYSQQILYPYSYSCEAYPPSLENLEELALGLSKAIRIQSGHSYQSKQACEGNVAWAADKSRGDVGVRFESAGGSALDWFYHEVGIRYAYQIKLRDRGAYGFLLPKEHIVPTGKEMLEAVLYFGRYIDGEFEGMGRKEGRKGKPRSQSGW</sequence>
<evidence type="ECO:0000256" key="9">
    <source>
        <dbReference type="ARBA" id="ARBA00022833"/>
    </source>
</evidence>
<dbReference type="Proteomes" id="UP000243797">
    <property type="component" value="Unassembled WGS sequence"/>
</dbReference>
<name>A0A2K1QWQ0_9PEZI</name>
<keyword evidence="9" id="KW-0862">Zinc</keyword>
<comment type="similarity">
    <text evidence="4 15">Belongs to the peptidase M14 family.</text>
</comment>
<evidence type="ECO:0000256" key="12">
    <source>
        <dbReference type="ARBA" id="ARBA00025210"/>
    </source>
</evidence>
<comment type="cofactor">
    <cofactor evidence="1">
        <name>Zn(2+)</name>
        <dbReference type="ChEBI" id="CHEBI:29105"/>
    </cofactor>
</comment>
<comment type="subcellular location">
    <subcellularLocation>
        <location evidence="3">Secreted</location>
    </subcellularLocation>
    <subcellularLocation>
        <location evidence="2">Vacuole</location>
    </subcellularLocation>
</comment>
<evidence type="ECO:0000259" key="17">
    <source>
        <dbReference type="PROSITE" id="PS52035"/>
    </source>
</evidence>
<dbReference type="GO" id="GO:0071555">
    <property type="term" value="P:cell wall organization"/>
    <property type="evidence" value="ECO:0007669"/>
    <property type="project" value="UniProtKB-KW"/>
</dbReference>
<evidence type="ECO:0000256" key="8">
    <source>
        <dbReference type="ARBA" id="ARBA00022729"/>
    </source>
</evidence>
<evidence type="ECO:0000256" key="3">
    <source>
        <dbReference type="ARBA" id="ARBA00004613"/>
    </source>
</evidence>
<dbReference type="PANTHER" id="PTHR11705:SF147">
    <property type="entry name" value="INACTIVE METALLOCARBOXYPEPTIDASE ECM14"/>
    <property type="match status" value="1"/>
</dbReference>
<reference evidence="18 19" key="1">
    <citation type="submission" date="2017-06" db="EMBL/GenBank/DDBJ databases">
        <title>Draft genome sequence of a variant of Elsinoe murrayae.</title>
        <authorList>
            <person name="Cheng Q."/>
        </authorList>
    </citation>
    <scope>NUCLEOTIDE SEQUENCE [LARGE SCALE GENOMIC DNA]</scope>
    <source>
        <strain evidence="18 19">CQ-2017a</strain>
    </source>
</reference>
<dbReference type="FunFam" id="3.40.630.10:FF:000060">
    <property type="entry name" value="Putative metallocarboxypeptidase ecm14"/>
    <property type="match status" value="1"/>
</dbReference>
<keyword evidence="10" id="KW-1015">Disulfide bond</keyword>
<evidence type="ECO:0000313" key="19">
    <source>
        <dbReference type="Proteomes" id="UP000243797"/>
    </source>
</evidence>
<dbReference type="AlphaFoldDB" id="A0A2K1QWQ0"/>
<dbReference type="PRINTS" id="PR00765">
    <property type="entry name" value="CRBOXYPTASEA"/>
</dbReference>
<dbReference type="PROSITE" id="PS52035">
    <property type="entry name" value="PEPTIDASE_M14"/>
    <property type="match status" value="1"/>
</dbReference>
<keyword evidence="7" id="KW-0479">Metal-binding</keyword>
<dbReference type="Pfam" id="PF00246">
    <property type="entry name" value="Peptidase_M14"/>
    <property type="match status" value="1"/>
</dbReference>
<protein>
    <recommendedName>
        <fullName evidence="13">Inactive metallocarboxypeptidase ECM14</fullName>
    </recommendedName>
    <alternativeName>
        <fullName evidence="14">Inactive metallocarboxypeptidase ecm14</fullName>
    </alternativeName>
</protein>
<feature type="domain" description="Peptidase M14" evidence="17">
    <location>
        <begin position="209"/>
        <end position="531"/>
    </location>
</feature>
<evidence type="ECO:0000256" key="16">
    <source>
        <dbReference type="SAM" id="SignalP"/>
    </source>
</evidence>
<comment type="caution">
    <text evidence="15">Lacks conserved residue(s) required for the propagation of feature annotation.</text>
</comment>
<dbReference type="GO" id="GO:0006508">
    <property type="term" value="P:proteolysis"/>
    <property type="evidence" value="ECO:0007669"/>
    <property type="project" value="InterPro"/>
</dbReference>
<dbReference type="Gene3D" id="3.40.630.10">
    <property type="entry name" value="Zn peptidases"/>
    <property type="match status" value="1"/>
</dbReference>
<dbReference type="CDD" id="cd03860">
    <property type="entry name" value="M14_CP_A-B_like"/>
    <property type="match status" value="1"/>
</dbReference>
<gene>
    <name evidence="18" type="ORF">CAC42_7328</name>
</gene>
<comment type="caution">
    <text evidence="18">The sequence shown here is derived from an EMBL/GenBank/DDBJ whole genome shotgun (WGS) entry which is preliminary data.</text>
</comment>
<dbReference type="InterPro" id="IPR000834">
    <property type="entry name" value="Peptidase_M14"/>
</dbReference>
<evidence type="ECO:0000256" key="1">
    <source>
        <dbReference type="ARBA" id="ARBA00001947"/>
    </source>
</evidence>
<evidence type="ECO:0000256" key="5">
    <source>
        <dbReference type="ARBA" id="ARBA00022525"/>
    </source>
</evidence>
<dbReference type="FunCoup" id="A0A2K1QWQ0">
    <property type="interactions" value="787"/>
</dbReference>
<evidence type="ECO:0000256" key="2">
    <source>
        <dbReference type="ARBA" id="ARBA00004116"/>
    </source>
</evidence>
<dbReference type="GO" id="GO:0005773">
    <property type="term" value="C:vacuole"/>
    <property type="evidence" value="ECO:0007669"/>
    <property type="project" value="UniProtKB-SubCell"/>
</dbReference>
<dbReference type="GO" id="GO:0008270">
    <property type="term" value="F:zinc ion binding"/>
    <property type="evidence" value="ECO:0007669"/>
    <property type="project" value="InterPro"/>
</dbReference>
<proteinExistence type="inferred from homology"/>
<dbReference type="InParanoid" id="A0A2K1QWQ0"/>
<accession>A0A2K1QWQ0</accession>